<evidence type="ECO:0000313" key="2">
    <source>
        <dbReference type="Proteomes" id="UP000219452"/>
    </source>
</evidence>
<dbReference type="EMBL" id="OCNH01000002">
    <property type="protein sequence ID" value="SOD90159.1"/>
    <property type="molecule type" value="Genomic_DNA"/>
</dbReference>
<evidence type="ECO:0008006" key="3">
    <source>
        <dbReference type="Google" id="ProtNLM"/>
    </source>
</evidence>
<reference evidence="2" key="1">
    <citation type="submission" date="2017-09" db="EMBL/GenBank/DDBJ databases">
        <authorList>
            <person name="Varghese N."/>
            <person name="Submissions S."/>
        </authorList>
    </citation>
    <scope>NUCLEOTIDE SEQUENCE [LARGE SCALE GENOMIC DNA]</scope>
    <source>
        <strain evidence="2">DSM 29961</strain>
    </source>
</reference>
<keyword evidence="2" id="KW-1185">Reference proteome</keyword>
<dbReference type="RefSeq" id="WP_097126872.1">
    <property type="nucleotide sequence ID" value="NZ_OCNH01000002.1"/>
</dbReference>
<proteinExistence type="predicted"/>
<dbReference type="Pfam" id="PF10987">
    <property type="entry name" value="DUF2806"/>
    <property type="match status" value="1"/>
</dbReference>
<gene>
    <name evidence="1" type="ORF">SAMN06269250_3319</name>
</gene>
<protein>
    <recommendedName>
        <fullName evidence="3">DUF2806 domain-containing protein</fullName>
    </recommendedName>
</protein>
<dbReference type="InterPro" id="IPR021254">
    <property type="entry name" value="DUF2806"/>
</dbReference>
<sequence length="358" mass="40628">MDNSLPDFSPENLSKAGEVIKQTASYLKLADIVRNVLGERATLLLFRKKSSLEVERAQQLAEVELSKKFIEKSIDQFTSTDEGKYLMNAVGASFAHQQLRKFANLDKVIETAFEQLEQQEDTISDKPVDEDWTNRFINYASDVSNEEIQRLWGKVLAGEISRPESYSLRTLEFLRSVSKVEAEIINDMAKASLSMNDMAFLPGKVGDYKSDHYSKLSYRDLINLETNGLIYTQETLINLSVSRTSLTVSRASGQTYITFIYGRYSVFFDVVTELHSISIPGILLTQTANELRQLVDVNINKELLKQVKALIIERIGNQYPIKCSIFDRGQLAVRNYGRGQTVFVNFSLAKDEQEIILD</sequence>
<dbReference type="AlphaFoldDB" id="A0A286G4U5"/>
<dbReference type="Proteomes" id="UP000219452">
    <property type="component" value="Unassembled WGS sequence"/>
</dbReference>
<organism evidence="1 2">
    <name type="scientific">Spirosoma fluviale</name>
    <dbReference type="NCBI Taxonomy" id="1597977"/>
    <lineage>
        <taxon>Bacteria</taxon>
        <taxon>Pseudomonadati</taxon>
        <taxon>Bacteroidota</taxon>
        <taxon>Cytophagia</taxon>
        <taxon>Cytophagales</taxon>
        <taxon>Cytophagaceae</taxon>
        <taxon>Spirosoma</taxon>
    </lineage>
</organism>
<accession>A0A286G4U5</accession>
<evidence type="ECO:0000313" key="1">
    <source>
        <dbReference type="EMBL" id="SOD90159.1"/>
    </source>
</evidence>
<dbReference type="OrthoDB" id="886161at2"/>
<name>A0A286G4U5_9BACT</name>